<proteinExistence type="inferred from homology"/>
<keyword evidence="6" id="KW-0812">Transmembrane</keyword>
<dbReference type="Pfam" id="PF00022">
    <property type="entry name" value="Actin"/>
    <property type="match status" value="1"/>
</dbReference>
<protein>
    <submittedName>
        <fullName evidence="7">Uncharacterized protein</fullName>
    </submittedName>
</protein>
<evidence type="ECO:0000256" key="2">
    <source>
        <dbReference type="ARBA" id="ARBA00006752"/>
    </source>
</evidence>
<sequence>MFDPNTLQTPAVIFDNGSGSCKAGIAGEPTPKLVITSVVGHPRVEATVSRDGQEEYYVGEEALSKWEILSLKYPIDHGIVAAWDDMEKLWRHIYERKLGIDSSERPVLMSEPPLNPLKNREKITELMFEHFKVPGLYLSVQAPLALYASARTTGMVMESGDGVTHTVPVYEGHCLSHAVSRLDVAGKDITKYLMRLLSTSGHSLLSRAKRNMVNDIKEKFCYVALDPSQEIKRNSEEVLRDYKLPDGNAIKIDLHLCRAPEILFIPTSIGIDAPGLHTMISNSITKCDEDICQHLYGNVVLSGGSSLFQGLDERLFKEIEQQAPKGALVRIVALPDRKCSVWIGASIITYLASFIPMWVTVWDYKEYGPSVVHRKCF</sequence>
<dbReference type="FunFam" id="3.30.420.40:FF:000018">
    <property type="entry name" value="Actin-like protein (Centractin)"/>
    <property type="match status" value="1"/>
</dbReference>
<evidence type="ECO:0000256" key="1">
    <source>
        <dbReference type="ARBA" id="ARBA00004245"/>
    </source>
</evidence>
<dbReference type="Gene3D" id="3.30.420.40">
    <property type="match status" value="2"/>
</dbReference>
<dbReference type="PANTHER" id="PTHR11937">
    <property type="entry name" value="ACTIN"/>
    <property type="match status" value="1"/>
</dbReference>
<keyword evidence="8" id="KW-1185">Reference proteome</keyword>
<dbReference type="Proteomes" id="UP000694393">
    <property type="component" value="Unplaced"/>
</dbReference>
<dbReference type="PRINTS" id="PR00190">
    <property type="entry name" value="ACTIN"/>
</dbReference>
<organism evidence="7 8">
    <name type="scientific">Pelusios castaneus</name>
    <name type="common">West African mud turtle</name>
    <dbReference type="NCBI Taxonomy" id="367368"/>
    <lineage>
        <taxon>Eukaryota</taxon>
        <taxon>Metazoa</taxon>
        <taxon>Chordata</taxon>
        <taxon>Craniata</taxon>
        <taxon>Vertebrata</taxon>
        <taxon>Euteleostomi</taxon>
        <taxon>Archelosauria</taxon>
        <taxon>Testudinata</taxon>
        <taxon>Testudines</taxon>
        <taxon>Pleurodira</taxon>
        <taxon>Pelomedusidae</taxon>
        <taxon>Pelusios</taxon>
    </lineage>
</organism>
<accession>A0A8C8RF07</accession>
<feature type="transmembrane region" description="Helical" evidence="6">
    <location>
        <begin position="341"/>
        <end position="364"/>
    </location>
</feature>
<name>A0A8C8RF07_9SAUR</name>
<reference evidence="7" key="2">
    <citation type="submission" date="2025-09" db="UniProtKB">
        <authorList>
            <consortium name="Ensembl"/>
        </authorList>
    </citation>
    <scope>IDENTIFICATION</scope>
</reference>
<evidence type="ECO:0000256" key="5">
    <source>
        <dbReference type="RuleBase" id="RU000487"/>
    </source>
</evidence>
<dbReference type="Ensembl" id="ENSPCET00000004333.1">
    <property type="protein sequence ID" value="ENSPCEP00000004201.1"/>
    <property type="gene ID" value="ENSPCEG00000003371.1"/>
</dbReference>
<dbReference type="CDD" id="cd13397">
    <property type="entry name" value="ASKHA_NBD_actin_Arp-T1-3"/>
    <property type="match status" value="1"/>
</dbReference>
<dbReference type="InterPro" id="IPR004000">
    <property type="entry name" value="Actin"/>
</dbReference>
<comment type="subcellular location">
    <subcellularLocation>
        <location evidence="1">Cytoplasm</location>
        <location evidence="1">Cytoskeleton</location>
    </subcellularLocation>
</comment>
<dbReference type="GO" id="GO:0005856">
    <property type="term" value="C:cytoskeleton"/>
    <property type="evidence" value="ECO:0007669"/>
    <property type="project" value="UniProtKB-SubCell"/>
</dbReference>
<dbReference type="SUPFAM" id="SSF53067">
    <property type="entry name" value="Actin-like ATPase domain"/>
    <property type="match status" value="2"/>
</dbReference>
<keyword evidence="4" id="KW-0206">Cytoskeleton</keyword>
<dbReference type="InterPro" id="IPR043129">
    <property type="entry name" value="ATPase_NBD"/>
</dbReference>
<dbReference type="AlphaFoldDB" id="A0A8C8RF07"/>
<comment type="similarity">
    <text evidence="2 5">Belongs to the actin family.</text>
</comment>
<dbReference type="FunFam" id="3.90.640.10:FF:000007">
    <property type="entry name" value="Actin like 7B"/>
    <property type="match status" value="1"/>
</dbReference>
<evidence type="ECO:0000256" key="4">
    <source>
        <dbReference type="ARBA" id="ARBA00023212"/>
    </source>
</evidence>
<keyword evidence="6" id="KW-0472">Membrane</keyword>
<evidence type="ECO:0000256" key="3">
    <source>
        <dbReference type="ARBA" id="ARBA00022490"/>
    </source>
</evidence>
<dbReference type="SMART" id="SM00268">
    <property type="entry name" value="ACTIN"/>
    <property type="match status" value="1"/>
</dbReference>
<reference evidence="7" key="1">
    <citation type="submission" date="2025-08" db="UniProtKB">
        <authorList>
            <consortium name="Ensembl"/>
        </authorList>
    </citation>
    <scope>IDENTIFICATION</scope>
</reference>
<keyword evidence="6" id="KW-1133">Transmembrane helix</keyword>
<evidence type="ECO:0000313" key="8">
    <source>
        <dbReference type="Proteomes" id="UP000694393"/>
    </source>
</evidence>
<evidence type="ECO:0000313" key="7">
    <source>
        <dbReference type="Ensembl" id="ENSPCEP00000004201.1"/>
    </source>
</evidence>
<dbReference type="Gene3D" id="3.90.640.10">
    <property type="entry name" value="Actin, Chain A, domain 4"/>
    <property type="match status" value="1"/>
</dbReference>
<evidence type="ECO:0000256" key="6">
    <source>
        <dbReference type="SAM" id="Phobius"/>
    </source>
</evidence>
<keyword evidence="3" id="KW-0963">Cytoplasm</keyword>